<organism evidence="2 3">
    <name type="scientific">Leisingera methylohalidivorans DSM 14336</name>
    <dbReference type="NCBI Taxonomy" id="999552"/>
    <lineage>
        <taxon>Bacteria</taxon>
        <taxon>Pseudomonadati</taxon>
        <taxon>Pseudomonadota</taxon>
        <taxon>Alphaproteobacteria</taxon>
        <taxon>Rhodobacterales</taxon>
        <taxon>Roseobacteraceae</taxon>
        <taxon>Leisingera</taxon>
    </lineage>
</organism>
<evidence type="ECO:0000313" key="2">
    <source>
        <dbReference type="EMBL" id="AHD03812.1"/>
    </source>
</evidence>
<keyword evidence="2" id="KW-0614">Plasmid</keyword>
<dbReference type="EMBL" id="CP006775">
    <property type="protein sequence ID" value="AHD03812.1"/>
    <property type="molecule type" value="Genomic_DNA"/>
</dbReference>
<geneLocation type="plasmid" evidence="3">
    <name>2</name>
</geneLocation>
<evidence type="ECO:0000313" key="3">
    <source>
        <dbReference type="Proteomes" id="UP000018780"/>
    </source>
</evidence>
<reference evidence="2 3" key="1">
    <citation type="submission" date="2013-09" db="EMBL/GenBank/DDBJ databases">
        <authorList>
            <consortium name="DOE Joint Genome Institute"/>
            <person name="Klenk H.-P."/>
            <person name="Huntemann M."/>
            <person name="Han J."/>
            <person name="Chen A."/>
            <person name="Kyrpides N."/>
            <person name="Mavromatis K."/>
            <person name="Markowitz V."/>
            <person name="Palaniappan K."/>
            <person name="Ivanova N."/>
            <person name="Schaumberg A."/>
            <person name="Pati A."/>
            <person name="Liolios K."/>
            <person name="Nordberg H.P."/>
            <person name="Cantor M.N."/>
            <person name="Hua S.X."/>
            <person name="Woyke T."/>
        </authorList>
    </citation>
    <scope>NUCLEOTIDE SEQUENCE [LARGE SCALE GENOMIC DNA]</scope>
    <source>
        <strain evidence="2 3">DSM 14336</strain>
        <plasmid evidence="3">2</plasmid>
    </source>
</reference>
<dbReference type="KEGG" id="lmd:METH_23550"/>
<dbReference type="Proteomes" id="UP000018780">
    <property type="component" value="Plasmid unnamed2"/>
</dbReference>
<protein>
    <submittedName>
        <fullName evidence="2">Uncharacterized protein</fullName>
    </submittedName>
</protein>
<feature type="transmembrane region" description="Helical" evidence="1">
    <location>
        <begin position="40"/>
        <end position="59"/>
    </location>
</feature>
<accession>V9W3U6</accession>
<keyword evidence="1" id="KW-1133">Transmembrane helix</keyword>
<keyword evidence="1" id="KW-0472">Membrane</keyword>
<dbReference type="HOGENOM" id="CLU_2601712_0_0_5"/>
<gene>
    <name evidence="2" type="ORF">METH_23550</name>
</gene>
<name>V9W3U6_9RHOB</name>
<keyword evidence="3" id="KW-1185">Reference proteome</keyword>
<feature type="transmembrane region" description="Helical" evidence="1">
    <location>
        <begin position="12"/>
        <end position="34"/>
    </location>
</feature>
<proteinExistence type="predicted"/>
<sequence length="79" mass="7728">MRDSLMGGFAAAVLAAPLVIICCGGGGVFLSALVGTAGGWLTGYGVISIGLAAAALTLVRRAVRRGRPAGQCLAGSNKP</sequence>
<evidence type="ECO:0000256" key="1">
    <source>
        <dbReference type="SAM" id="Phobius"/>
    </source>
</evidence>
<dbReference type="AlphaFoldDB" id="V9W3U6"/>
<keyword evidence="1" id="KW-0812">Transmembrane</keyword>